<evidence type="ECO:0000256" key="8">
    <source>
        <dbReference type="ARBA" id="ARBA00049417"/>
    </source>
</evidence>
<dbReference type="GO" id="GO:0008803">
    <property type="term" value="F:bis(5'-nucleosyl)-tetraphosphatase (symmetrical) activity"/>
    <property type="evidence" value="ECO:0007669"/>
    <property type="project" value="UniProtKB-EC"/>
</dbReference>
<organism evidence="10 11">
    <name type="scientific">Persicimonas caeni</name>
    <dbReference type="NCBI Taxonomy" id="2292766"/>
    <lineage>
        <taxon>Bacteria</taxon>
        <taxon>Deltaproteobacteria</taxon>
        <taxon>Bradymonadales</taxon>
        <taxon>Bradymonadaceae</taxon>
        <taxon>Persicimonas</taxon>
    </lineage>
</organism>
<dbReference type="NCBIfam" id="TIGR00668">
    <property type="entry name" value="apaH"/>
    <property type="match status" value="1"/>
</dbReference>
<dbReference type="EMBL" id="CP041186">
    <property type="protein sequence ID" value="QDG53118.1"/>
    <property type="molecule type" value="Genomic_DNA"/>
</dbReference>
<comment type="catalytic activity">
    <reaction evidence="8">
        <text>P(1),P(4)-bis(5'-adenosyl) tetraphosphate + H2O = 2 ADP + 2 H(+)</text>
        <dbReference type="Rhea" id="RHEA:24252"/>
        <dbReference type="ChEBI" id="CHEBI:15377"/>
        <dbReference type="ChEBI" id="CHEBI:15378"/>
        <dbReference type="ChEBI" id="CHEBI:58141"/>
        <dbReference type="ChEBI" id="CHEBI:456216"/>
        <dbReference type="EC" id="3.6.1.41"/>
    </reaction>
</comment>
<dbReference type="EC" id="3.6.1.41" evidence="3"/>
<evidence type="ECO:0000313" key="11">
    <source>
        <dbReference type="Proteomes" id="UP000315995"/>
    </source>
</evidence>
<dbReference type="PANTHER" id="PTHR40942:SF4">
    <property type="entry name" value="CYTOCHROME C5"/>
    <property type="match status" value="1"/>
</dbReference>
<evidence type="ECO:0000256" key="5">
    <source>
        <dbReference type="ARBA" id="ARBA00031248"/>
    </source>
</evidence>
<feature type="domain" description="Calcineurin-like phosphoesterase" evidence="9">
    <location>
        <begin position="4"/>
        <end position="122"/>
    </location>
</feature>
<evidence type="ECO:0000259" key="9">
    <source>
        <dbReference type="Pfam" id="PF00149"/>
    </source>
</evidence>
<evidence type="ECO:0000256" key="7">
    <source>
        <dbReference type="ARBA" id="ARBA00033210"/>
    </source>
</evidence>
<dbReference type="AlphaFoldDB" id="A0A4Y6PXQ1"/>
<reference evidence="10 11" key="1">
    <citation type="submission" date="2019-06" db="EMBL/GenBank/DDBJ databases">
        <title>Persicimonas caeni gen. nov., sp. nov., a predatory bacterium isolated from solar saltern.</title>
        <authorList>
            <person name="Wang S."/>
        </authorList>
    </citation>
    <scope>NUCLEOTIDE SEQUENCE [LARGE SCALE GENOMIC DNA]</scope>
    <source>
        <strain evidence="10 11">YN101</strain>
    </source>
</reference>
<dbReference type="Pfam" id="PF00149">
    <property type="entry name" value="Metallophos"/>
    <property type="match status" value="1"/>
</dbReference>
<dbReference type="InterPro" id="IPR004617">
    <property type="entry name" value="ApaH"/>
</dbReference>
<name>A0A4Y6PXQ1_PERCE</name>
<dbReference type="NCBIfam" id="NF001204">
    <property type="entry name" value="PRK00166.1"/>
    <property type="match status" value="1"/>
</dbReference>
<accession>A0A4Y6PXQ1</accession>
<evidence type="ECO:0000256" key="6">
    <source>
        <dbReference type="ARBA" id="ARBA00032248"/>
    </source>
</evidence>
<dbReference type="InterPro" id="IPR029052">
    <property type="entry name" value="Metallo-depent_PP-like"/>
</dbReference>
<protein>
    <recommendedName>
        <fullName evidence="3">bis(5'-nucleosyl)-tetraphosphatase (symmetrical)</fullName>
        <ecNumber evidence="3">3.6.1.41</ecNumber>
    </recommendedName>
    <alternativeName>
        <fullName evidence="6">Ap4A hydrolase</fullName>
    </alternativeName>
    <alternativeName>
        <fullName evidence="5">Diadenosine 5',5'''-P1,P4-tetraphosphate pyrophosphohydrolase</fullName>
    </alternativeName>
    <alternativeName>
        <fullName evidence="7">Diadenosine tetraphosphatase</fullName>
    </alternativeName>
</protein>
<dbReference type="PIRSF" id="PIRSF000903">
    <property type="entry name" value="B5n-ttraPtase_sm"/>
    <property type="match status" value="1"/>
</dbReference>
<dbReference type="InterPro" id="IPR004843">
    <property type="entry name" value="Calcineurin-like_PHP"/>
</dbReference>
<keyword evidence="11" id="KW-1185">Reference proteome</keyword>
<proteinExistence type="inferred from homology"/>
<comment type="similarity">
    <text evidence="2">Belongs to the Ap4A hydrolase family.</text>
</comment>
<dbReference type="CDD" id="cd07422">
    <property type="entry name" value="MPP_ApaH"/>
    <property type="match status" value="1"/>
</dbReference>
<evidence type="ECO:0000256" key="4">
    <source>
        <dbReference type="ARBA" id="ARBA00022801"/>
    </source>
</evidence>
<dbReference type="Gene3D" id="3.60.21.10">
    <property type="match status" value="1"/>
</dbReference>
<dbReference type="Proteomes" id="UP000315995">
    <property type="component" value="Chromosome"/>
</dbReference>
<evidence type="ECO:0000256" key="2">
    <source>
        <dbReference type="ARBA" id="ARBA00005419"/>
    </source>
</evidence>
<dbReference type="PANTHER" id="PTHR40942">
    <property type="match status" value="1"/>
</dbReference>
<keyword evidence="4 10" id="KW-0378">Hydrolase</keyword>
<evidence type="ECO:0000256" key="1">
    <source>
        <dbReference type="ARBA" id="ARBA00003413"/>
    </source>
</evidence>
<evidence type="ECO:0000313" key="10">
    <source>
        <dbReference type="EMBL" id="QDG53118.1"/>
    </source>
</evidence>
<sequence>MATYAIGDIHGCFKTFGRLLERIEFDPAHDRLWLTGDLINGGPDPLATLRWVIDHDDVVTTVLGNHDLHMLAVAAGTREMRKKDNFEAIFEAEDRDDLLGWLHRQPLVRRADGYLMVHAALLPDWSAEQALALSGEVEAMLQGDSPGEFFEHMYGNKPTKWRDDWSGAERLRVIINAMTRLRVVEPKGGMAFDFSGPIEDLPEDRRPWFEADEPAWSDHTVIFGHWSALGVHKVGRVACLDSGCVWGGKLTAMRLDDEAIFQVTSEMPKRV</sequence>
<dbReference type="OrthoDB" id="9807890at2"/>
<comment type="function">
    <text evidence="1">Hydrolyzes diadenosine 5',5'''-P1,P4-tetraphosphate to yield ADP.</text>
</comment>
<gene>
    <name evidence="10" type="ORF">FIV42_20940</name>
</gene>
<dbReference type="RefSeq" id="WP_141199579.1">
    <property type="nucleotide sequence ID" value="NZ_CP041186.1"/>
</dbReference>
<accession>A0A5B8Y968</accession>
<dbReference type="SUPFAM" id="SSF56300">
    <property type="entry name" value="Metallo-dependent phosphatases"/>
    <property type="match status" value="1"/>
</dbReference>
<evidence type="ECO:0000256" key="3">
    <source>
        <dbReference type="ARBA" id="ARBA00012506"/>
    </source>
</evidence>